<keyword evidence="14" id="KW-0239">DNA-directed DNA polymerase</keyword>
<keyword evidence="10" id="KW-0479">Metal-binding</keyword>
<evidence type="ECO:0000256" key="1">
    <source>
        <dbReference type="ARBA" id="ARBA00001966"/>
    </source>
</evidence>
<dbReference type="PROSITE" id="PS00116">
    <property type="entry name" value="DNA_POLYMERASE_B"/>
    <property type="match status" value="1"/>
</dbReference>
<dbReference type="InterPro" id="IPR017964">
    <property type="entry name" value="DNA-dir_DNA_pol_B_CS"/>
</dbReference>
<comment type="cofactor">
    <cofactor evidence="1">
        <name>[4Fe-4S] cluster</name>
        <dbReference type="ChEBI" id="CHEBI:49883"/>
    </cofactor>
</comment>
<gene>
    <name evidence="24" type="ORF">BCR43DRAFT_531657</name>
</gene>
<keyword evidence="7" id="KW-0808">Transferase</keyword>
<keyword evidence="19" id="KW-0539">Nucleus</keyword>
<organism evidence="24 25">
    <name type="scientific">Syncephalastrum racemosum</name>
    <name type="common">Filamentous fungus</name>
    <dbReference type="NCBI Taxonomy" id="13706"/>
    <lineage>
        <taxon>Eukaryota</taxon>
        <taxon>Fungi</taxon>
        <taxon>Fungi incertae sedis</taxon>
        <taxon>Mucoromycota</taxon>
        <taxon>Mucoromycotina</taxon>
        <taxon>Mucoromycetes</taxon>
        <taxon>Mucorales</taxon>
        <taxon>Syncephalastraceae</taxon>
        <taxon>Syncephalastrum</taxon>
    </lineage>
</organism>
<dbReference type="PRINTS" id="PR00106">
    <property type="entry name" value="DNAPOLB"/>
</dbReference>
<evidence type="ECO:0000256" key="12">
    <source>
        <dbReference type="ARBA" id="ARBA00022771"/>
    </source>
</evidence>
<protein>
    <recommendedName>
        <fullName evidence="5">DNA polymerase zeta catalytic subunit</fullName>
        <ecNumber evidence="4">2.7.7.7</ecNumber>
    </recommendedName>
</protein>
<keyword evidence="6" id="KW-0004">4Fe-4S</keyword>
<evidence type="ECO:0000256" key="17">
    <source>
        <dbReference type="ARBA" id="ARBA00023125"/>
    </source>
</evidence>
<evidence type="ECO:0000256" key="16">
    <source>
        <dbReference type="ARBA" id="ARBA00023014"/>
    </source>
</evidence>
<keyword evidence="8" id="KW-0548">Nucleotidyltransferase</keyword>
<dbReference type="GO" id="GO:0005634">
    <property type="term" value="C:nucleus"/>
    <property type="evidence" value="ECO:0007669"/>
    <property type="project" value="UniProtKB-SubCell"/>
</dbReference>
<dbReference type="GO" id="GO:0042276">
    <property type="term" value="P:error-prone translesion synthesis"/>
    <property type="evidence" value="ECO:0007669"/>
    <property type="project" value="TreeGrafter"/>
</dbReference>
<keyword evidence="12" id="KW-0863">Zinc-finger</keyword>
<dbReference type="STRING" id="13706.A0A1X2HBB5"/>
<keyword evidence="9" id="KW-0235">DNA replication</keyword>
<evidence type="ECO:0000313" key="24">
    <source>
        <dbReference type="EMBL" id="ORY95935.1"/>
    </source>
</evidence>
<dbReference type="InterPro" id="IPR030559">
    <property type="entry name" value="PolZ_Rev3"/>
</dbReference>
<evidence type="ECO:0000256" key="7">
    <source>
        <dbReference type="ARBA" id="ARBA00022679"/>
    </source>
</evidence>
<dbReference type="PANTHER" id="PTHR45812:SF1">
    <property type="entry name" value="DNA POLYMERASE ZETA CATALYTIC SUBUNIT"/>
    <property type="match status" value="1"/>
</dbReference>
<reference evidence="24 25" key="1">
    <citation type="submission" date="2016-07" db="EMBL/GenBank/DDBJ databases">
        <title>Pervasive Adenine N6-methylation of Active Genes in Fungi.</title>
        <authorList>
            <consortium name="DOE Joint Genome Institute"/>
            <person name="Mondo S.J."/>
            <person name="Dannebaum R.O."/>
            <person name="Kuo R.C."/>
            <person name="Labutti K."/>
            <person name="Haridas S."/>
            <person name="Kuo A."/>
            <person name="Salamov A."/>
            <person name="Ahrendt S.R."/>
            <person name="Lipzen A."/>
            <person name="Sullivan W."/>
            <person name="Andreopoulos W.B."/>
            <person name="Clum A."/>
            <person name="Lindquist E."/>
            <person name="Daum C."/>
            <person name="Ramamoorthy G.K."/>
            <person name="Gryganskyi A."/>
            <person name="Culley D."/>
            <person name="Magnuson J.K."/>
            <person name="James T.Y."/>
            <person name="O'Malley M.A."/>
            <person name="Stajich J.E."/>
            <person name="Spatafora J.W."/>
            <person name="Visel A."/>
            <person name="Grigoriev I.V."/>
        </authorList>
    </citation>
    <scope>NUCLEOTIDE SEQUENCE [LARGE SCALE GENOMIC DNA]</scope>
    <source>
        <strain evidence="24 25">NRRL 2496</strain>
    </source>
</reference>
<dbReference type="Proteomes" id="UP000242180">
    <property type="component" value="Unassembled WGS sequence"/>
</dbReference>
<dbReference type="PANTHER" id="PTHR45812">
    <property type="entry name" value="DNA POLYMERASE ZETA CATALYTIC SUBUNIT"/>
    <property type="match status" value="1"/>
</dbReference>
<keyword evidence="13" id="KW-0862">Zinc</keyword>
<evidence type="ECO:0000256" key="8">
    <source>
        <dbReference type="ARBA" id="ARBA00022695"/>
    </source>
</evidence>
<evidence type="ECO:0000256" key="2">
    <source>
        <dbReference type="ARBA" id="ARBA00004123"/>
    </source>
</evidence>
<keyword evidence="11" id="KW-0227">DNA damage</keyword>
<evidence type="ECO:0000256" key="14">
    <source>
        <dbReference type="ARBA" id="ARBA00022932"/>
    </source>
</evidence>
<comment type="caution">
    <text evidence="24">The sequence shown here is derived from an EMBL/GenBank/DDBJ whole genome shotgun (WGS) entry which is preliminary data.</text>
</comment>
<evidence type="ECO:0000256" key="15">
    <source>
        <dbReference type="ARBA" id="ARBA00023004"/>
    </source>
</evidence>
<dbReference type="Pfam" id="PF00136">
    <property type="entry name" value="DNA_pol_B"/>
    <property type="match status" value="1"/>
</dbReference>
<evidence type="ECO:0000256" key="6">
    <source>
        <dbReference type="ARBA" id="ARBA00022485"/>
    </source>
</evidence>
<evidence type="ECO:0000256" key="5">
    <source>
        <dbReference type="ARBA" id="ARBA00021589"/>
    </source>
</evidence>
<evidence type="ECO:0000256" key="10">
    <source>
        <dbReference type="ARBA" id="ARBA00022723"/>
    </source>
</evidence>
<feature type="domain" description="C4-type zinc-finger of DNA polymerase delta" evidence="23">
    <location>
        <begin position="437"/>
        <end position="509"/>
    </location>
</feature>
<comment type="similarity">
    <text evidence="3">Belongs to the DNA polymerase type-B family.</text>
</comment>
<dbReference type="GO" id="GO:0051539">
    <property type="term" value="F:4 iron, 4 sulfur cluster binding"/>
    <property type="evidence" value="ECO:0007669"/>
    <property type="project" value="UniProtKB-KW"/>
</dbReference>
<keyword evidence="15" id="KW-0408">Iron</keyword>
<keyword evidence="17" id="KW-0238">DNA-binding</keyword>
<keyword evidence="16" id="KW-0411">Iron-sulfur</keyword>
<evidence type="ECO:0000256" key="20">
    <source>
        <dbReference type="ARBA" id="ARBA00049244"/>
    </source>
</evidence>
<dbReference type="InParanoid" id="A0A1X2HBB5"/>
<dbReference type="InterPro" id="IPR006134">
    <property type="entry name" value="DNA-dir_DNA_pol_B_multi_dom"/>
</dbReference>
<comment type="catalytic activity">
    <reaction evidence="20">
        <text>DNA(n) + a 2'-deoxyribonucleoside 5'-triphosphate = DNA(n+1) + diphosphate</text>
        <dbReference type="Rhea" id="RHEA:22508"/>
        <dbReference type="Rhea" id="RHEA-COMP:17339"/>
        <dbReference type="Rhea" id="RHEA-COMP:17340"/>
        <dbReference type="ChEBI" id="CHEBI:33019"/>
        <dbReference type="ChEBI" id="CHEBI:61560"/>
        <dbReference type="ChEBI" id="CHEBI:173112"/>
        <dbReference type="EC" id="2.7.7.7"/>
    </reaction>
</comment>
<sequence length="529" mass="60246">MEPVTEFFNGPLLVLDFQSLYPSVMIAYNYCFSTCLGKARADPSEPHKFGVADLDIPPELLQGLKDRINVSPNGVMFVKSTVRKSLLARMLQDILDTRVMVKSSMKEYKNDAGLSRVLDARQLTLKYIANVTYGYTSATFSGRMPAVEIADSIVQTGRETLEKTIDTINSHAEWDARVVYGDTDSVFVYLPGRSRQEAFRIGNEIATTITQNNPAPVRLRFEKVYHPCILIAKKRYVGFKYEKPGEEVPEFEAKGIETVRRDGTPATQKILESSLKILFRTQNMSELKAYLYDQWSKILSDRVSPQDFIVSREVKLGTYTELPHGAQVAQAKMMQDPRAAPQYGERVPYLVVYRGPNAILKDRVVRPEALLSDSSLRLDAEYYIRKQIIPPLSRVFNLVGVDIEAWYNDMPRNLKAVVAYEAAQMSRIDQYYTSSHCLVCRKLCRTGQTLCQDCTKHPSETLYHLSMRQAETQKKLDHILRVCFTCSRTSPLDDTHPCDSLDCPVLYSRMKARRDVLATLTYDALDLEW</sequence>
<dbReference type="InterPro" id="IPR042087">
    <property type="entry name" value="DNA_pol_B_thumb"/>
</dbReference>
<evidence type="ECO:0000259" key="22">
    <source>
        <dbReference type="Pfam" id="PF00136"/>
    </source>
</evidence>
<dbReference type="Gene3D" id="1.10.287.690">
    <property type="entry name" value="Helix hairpin bin"/>
    <property type="match status" value="1"/>
</dbReference>
<dbReference type="OMA" id="NAQYYIT"/>
<dbReference type="GO" id="GO:0003887">
    <property type="term" value="F:DNA-directed DNA polymerase activity"/>
    <property type="evidence" value="ECO:0007669"/>
    <property type="project" value="UniProtKB-KW"/>
</dbReference>
<evidence type="ECO:0000256" key="9">
    <source>
        <dbReference type="ARBA" id="ARBA00022705"/>
    </source>
</evidence>
<evidence type="ECO:0000256" key="3">
    <source>
        <dbReference type="ARBA" id="ARBA00005755"/>
    </source>
</evidence>
<feature type="domain" description="DNA-directed DNA polymerase family B multifunctional" evidence="22">
    <location>
        <begin position="1"/>
        <end position="397"/>
    </location>
</feature>
<dbReference type="InterPro" id="IPR006172">
    <property type="entry name" value="DNA-dir_DNA_pol_B"/>
</dbReference>
<dbReference type="Gene3D" id="3.90.1600.10">
    <property type="entry name" value="Palm domain of DNA polymerase"/>
    <property type="match status" value="1"/>
</dbReference>
<dbReference type="FunFam" id="1.10.132.60:FF:000007">
    <property type="entry name" value="DNA polymerase"/>
    <property type="match status" value="1"/>
</dbReference>
<dbReference type="GO" id="GO:0008270">
    <property type="term" value="F:zinc ion binding"/>
    <property type="evidence" value="ECO:0007669"/>
    <property type="project" value="UniProtKB-KW"/>
</dbReference>
<dbReference type="SUPFAM" id="SSF56672">
    <property type="entry name" value="DNA/RNA polymerases"/>
    <property type="match status" value="1"/>
</dbReference>
<dbReference type="AlphaFoldDB" id="A0A1X2HBB5"/>
<dbReference type="OrthoDB" id="2414538at2759"/>
<evidence type="ECO:0000256" key="21">
    <source>
        <dbReference type="ARBA" id="ARBA00066055"/>
    </source>
</evidence>
<evidence type="ECO:0000313" key="25">
    <source>
        <dbReference type="Proteomes" id="UP000242180"/>
    </source>
</evidence>
<dbReference type="InterPro" id="IPR043502">
    <property type="entry name" value="DNA/RNA_pol_sf"/>
</dbReference>
<dbReference type="InterPro" id="IPR025687">
    <property type="entry name" value="Znf-C4pol"/>
</dbReference>
<dbReference type="CDD" id="cd05534">
    <property type="entry name" value="POLBc_zeta"/>
    <property type="match status" value="1"/>
</dbReference>
<name>A0A1X2HBB5_SYNRA</name>
<dbReference type="GO" id="GO:0006260">
    <property type="term" value="P:DNA replication"/>
    <property type="evidence" value="ECO:0007669"/>
    <property type="project" value="UniProtKB-KW"/>
</dbReference>
<evidence type="ECO:0000256" key="4">
    <source>
        <dbReference type="ARBA" id="ARBA00012417"/>
    </source>
</evidence>
<evidence type="ECO:0000256" key="11">
    <source>
        <dbReference type="ARBA" id="ARBA00022763"/>
    </source>
</evidence>
<dbReference type="EMBL" id="MCGN01000006">
    <property type="protein sequence ID" value="ORY95935.1"/>
    <property type="molecule type" value="Genomic_DNA"/>
</dbReference>
<comment type="subunit">
    <text evidence="21">Forms DNA polymerase zeta with REV7.</text>
</comment>
<dbReference type="FunFam" id="1.10.287.690:FF:000002">
    <property type="entry name" value="DNA polymerase zeta"/>
    <property type="match status" value="1"/>
</dbReference>
<dbReference type="Gene3D" id="1.10.132.60">
    <property type="entry name" value="DNA polymerase family B, C-terminal domain"/>
    <property type="match status" value="1"/>
</dbReference>
<accession>A0A1X2HBB5</accession>
<dbReference type="GO" id="GO:0016035">
    <property type="term" value="C:zeta DNA polymerase complex"/>
    <property type="evidence" value="ECO:0007669"/>
    <property type="project" value="InterPro"/>
</dbReference>
<dbReference type="GO" id="GO:0003677">
    <property type="term" value="F:DNA binding"/>
    <property type="evidence" value="ECO:0007669"/>
    <property type="project" value="UniProtKB-KW"/>
</dbReference>
<evidence type="ECO:0000259" key="23">
    <source>
        <dbReference type="Pfam" id="PF14260"/>
    </source>
</evidence>
<dbReference type="InterPro" id="IPR023211">
    <property type="entry name" value="DNA_pol_palm_dom_sf"/>
</dbReference>
<keyword evidence="25" id="KW-1185">Reference proteome</keyword>
<dbReference type="GO" id="GO:0000724">
    <property type="term" value="P:double-strand break repair via homologous recombination"/>
    <property type="evidence" value="ECO:0007669"/>
    <property type="project" value="TreeGrafter"/>
</dbReference>
<dbReference type="Pfam" id="PF14260">
    <property type="entry name" value="zf-C4pol"/>
    <property type="match status" value="1"/>
</dbReference>
<evidence type="ECO:0000256" key="13">
    <source>
        <dbReference type="ARBA" id="ARBA00022833"/>
    </source>
</evidence>
<dbReference type="GO" id="GO:0000166">
    <property type="term" value="F:nucleotide binding"/>
    <property type="evidence" value="ECO:0007669"/>
    <property type="project" value="InterPro"/>
</dbReference>
<evidence type="ECO:0000256" key="19">
    <source>
        <dbReference type="ARBA" id="ARBA00023242"/>
    </source>
</evidence>
<proteinExistence type="inferred from homology"/>
<keyword evidence="18" id="KW-0234">DNA repair</keyword>
<comment type="subcellular location">
    <subcellularLocation>
        <location evidence="2">Nucleus</location>
    </subcellularLocation>
</comment>
<evidence type="ECO:0000256" key="18">
    <source>
        <dbReference type="ARBA" id="ARBA00023204"/>
    </source>
</evidence>
<dbReference type="EC" id="2.7.7.7" evidence="4"/>